<feature type="compositionally biased region" description="Basic residues" evidence="10">
    <location>
        <begin position="261"/>
        <end position="278"/>
    </location>
</feature>
<dbReference type="FunFam" id="2.60.40.10:FF:000193">
    <property type="entry name" value="Myelin protein zero-like 1 like"/>
    <property type="match status" value="1"/>
</dbReference>
<feature type="compositionally biased region" description="Low complexity" evidence="10">
    <location>
        <begin position="325"/>
        <end position="336"/>
    </location>
</feature>
<comment type="similarity">
    <text evidence="2">Belongs to the myelin P0 protein family.</text>
</comment>
<dbReference type="SUPFAM" id="SSF48726">
    <property type="entry name" value="Immunoglobulin"/>
    <property type="match status" value="1"/>
</dbReference>
<dbReference type="PRINTS" id="PR00213">
    <property type="entry name" value="MYELINP0"/>
</dbReference>
<gene>
    <name evidence="13" type="ORF">TREES_T100015915</name>
</gene>
<evidence type="ECO:0000256" key="7">
    <source>
        <dbReference type="ARBA" id="ARBA00023157"/>
    </source>
</evidence>
<dbReference type="InterPro" id="IPR013106">
    <property type="entry name" value="Ig_V-set"/>
</dbReference>
<feature type="compositionally biased region" description="Basic and acidic residues" evidence="10">
    <location>
        <begin position="344"/>
        <end position="357"/>
    </location>
</feature>
<evidence type="ECO:0000256" key="1">
    <source>
        <dbReference type="ARBA" id="ARBA00004479"/>
    </source>
</evidence>
<feature type="compositionally biased region" description="Polar residues" evidence="10">
    <location>
        <begin position="697"/>
        <end position="710"/>
    </location>
</feature>
<protein>
    <submittedName>
        <fullName evidence="13">Myelin protein zero-like protein 1</fullName>
    </submittedName>
</protein>
<dbReference type="EMBL" id="KB320620">
    <property type="protein sequence ID" value="ELW67238.1"/>
    <property type="molecule type" value="Genomic_DNA"/>
</dbReference>
<evidence type="ECO:0000256" key="3">
    <source>
        <dbReference type="ARBA" id="ARBA00022692"/>
    </source>
</evidence>
<keyword evidence="5 11" id="KW-1133">Transmembrane helix</keyword>
<accession>L9KX00</accession>
<feature type="region of interest" description="Disordered" evidence="10">
    <location>
        <begin position="73"/>
        <end position="483"/>
    </location>
</feature>
<proteinExistence type="inferred from homology"/>
<feature type="compositionally biased region" description="Low complexity" evidence="10">
    <location>
        <begin position="163"/>
        <end position="175"/>
    </location>
</feature>
<feature type="compositionally biased region" description="Basic and acidic residues" evidence="10">
    <location>
        <begin position="468"/>
        <end position="478"/>
    </location>
</feature>
<dbReference type="InterPro" id="IPR029341">
    <property type="entry name" value="FAM21/CAPZIP"/>
</dbReference>
<organism evidence="13 14">
    <name type="scientific">Tupaia chinensis</name>
    <name type="common">Chinese tree shrew</name>
    <name type="synonym">Tupaia belangeri chinensis</name>
    <dbReference type="NCBI Taxonomy" id="246437"/>
    <lineage>
        <taxon>Eukaryota</taxon>
        <taxon>Metazoa</taxon>
        <taxon>Chordata</taxon>
        <taxon>Craniata</taxon>
        <taxon>Vertebrata</taxon>
        <taxon>Euteleostomi</taxon>
        <taxon>Mammalia</taxon>
        <taxon>Eutheria</taxon>
        <taxon>Euarchontoglires</taxon>
        <taxon>Scandentia</taxon>
        <taxon>Tupaiidae</taxon>
        <taxon>Tupaia</taxon>
    </lineage>
</organism>
<dbReference type="GO" id="GO:0005886">
    <property type="term" value="C:plasma membrane"/>
    <property type="evidence" value="ECO:0007669"/>
    <property type="project" value="TreeGrafter"/>
</dbReference>
<evidence type="ECO:0000259" key="12">
    <source>
        <dbReference type="PROSITE" id="PS50835"/>
    </source>
</evidence>
<dbReference type="STRING" id="246437.L9KX00"/>
<sequence>MVLLPWAVSHFLARSTCHGRGALTCPPRDRGSAPPPSGHPTVITSSPCTLCCPLLGGSPEPRGFLSSPMGQGVDIGGSLTRRAGNRAPPPCLPAPSTLEEQPYRVASRGPSPRERPAHANANVDSSAPPSVAQLAGRFREQAAAAKETPASKPARRKPPCSLPLPLLAPRADLGPSGEEKSPPNASHPPKVKANLSFDPAALLPGASPKSPGFKAMVSPFHSPPSTPSSPGVQPRSGEGEEVPVSFDQPPEGGHLPCCTKVRTRGSIKRRPPSRRFRRSQSDCGDLGEFRAPEAEPSQENGAKEENGDGDEVFPAKGKTPGSPRAGKAAAGESAGKPPLRRASSRTERGPDPQDQQRQRPTLAPEASEPPRSPSPGAENGCGSPEEDHPAGEEAGTEKPAEVQGERPGVEDGAPGREGPDGKDLEAGSAREQPPQSPSGGAEGLEHNKEEQGEDAAPAPEPGLASLETAREVQPRPQEEAEQPWVLRRVLIPAEPSDPRRAVGVPKGPAVADGGGDVGVSHDHSKKEAPVTAGVSALEVYTPKEIFVANGTQGKLTCTFKSTNTTGGLTSVSWSFQPEGADTTVSFFHYSQGKVYLGNYPLFKDRISWAGDLDKKDASIHIENMQFIHNGTYICDVKNPPDIVVQPGHIRLYIVEKESLALFPVWVVVGIVTAVVLGLTLLISMVLAVLYRRKSSTRDYTGCSTSESLSPVKQAPRKSPSDTEGLVKSPPSGSHQGPYASARTVPMREFSALAPAWRPPPSQTKSASRPQGPVIYAQLDHSGGRHSDRINKSESVVYADIRKN</sequence>
<dbReference type="PROSITE" id="PS50835">
    <property type="entry name" value="IG_LIKE"/>
    <property type="match status" value="1"/>
</dbReference>
<dbReference type="GO" id="GO:0009986">
    <property type="term" value="C:cell surface"/>
    <property type="evidence" value="ECO:0007669"/>
    <property type="project" value="TreeGrafter"/>
</dbReference>
<evidence type="ECO:0000256" key="11">
    <source>
        <dbReference type="SAM" id="Phobius"/>
    </source>
</evidence>
<keyword evidence="9" id="KW-0393">Immunoglobulin domain</keyword>
<evidence type="ECO:0000256" key="5">
    <source>
        <dbReference type="ARBA" id="ARBA00022989"/>
    </source>
</evidence>
<dbReference type="Proteomes" id="UP000011518">
    <property type="component" value="Unassembled WGS sequence"/>
</dbReference>
<dbReference type="GO" id="GO:0005925">
    <property type="term" value="C:focal adhesion"/>
    <property type="evidence" value="ECO:0007669"/>
    <property type="project" value="TreeGrafter"/>
</dbReference>
<dbReference type="InterPro" id="IPR036179">
    <property type="entry name" value="Ig-like_dom_sf"/>
</dbReference>
<feature type="compositionally biased region" description="Basic and acidic residues" evidence="10">
    <location>
        <begin position="385"/>
        <end position="425"/>
    </location>
</feature>
<dbReference type="PANTHER" id="PTHR13869">
    <property type="entry name" value="MYELIN P0 RELATED"/>
    <property type="match status" value="1"/>
</dbReference>
<keyword evidence="6 11" id="KW-0472">Membrane</keyword>
<evidence type="ECO:0000256" key="9">
    <source>
        <dbReference type="ARBA" id="ARBA00023319"/>
    </source>
</evidence>
<evidence type="ECO:0000256" key="10">
    <source>
        <dbReference type="SAM" id="MobiDB-lite"/>
    </source>
</evidence>
<dbReference type="SMART" id="SM00406">
    <property type="entry name" value="IGv"/>
    <property type="match status" value="1"/>
</dbReference>
<dbReference type="SMART" id="SM00409">
    <property type="entry name" value="IG"/>
    <property type="match status" value="1"/>
</dbReference>
<evidence type="ECO:0000313" key="13">
    <source>
        <dbReference type="EMBL" id="ELW67238.1"/>
    </source>
</evidence>
<keyword evidence="8" id="KW-0325">Glycoprotein</keyword>
<keyword evidence="4" id="KW-0732">Signal</keyword>
<feature type="domain" description="Ig-like" evidence="12">
    <location>
        <begin position="529"/>
        <end position="645"/>
    </location>
</feature>
<dbReference type="CDD" id="cd05715">
    <property type="entry name" value="IgV_P0-like"/>
    <property type="match status" value="1"/>
</dbReference>
<dbReference type="AlphaFoldDB" id="L9KX00"/>
<name>L9KX00_TUPCH</name>
<dbReference type="InterPro" id="IPR007110">
    <property type="entry name" value="Ig-like_dom"/>
</dbReference>
<evidence type="ECO:0000256" key="2">
    <source>
        <dbReference type="ARBA" id="ARBA00007180"/>
    </source>
</evidence>
<dbReference type="Gene3D" id="2.60.40.10">
    <property type="entry name" value="Immunoglobulins"/>
    <property type="match status" value="1"/>
</dbReference>
<dbReference type="Pfam" id="PF07686">
    <property type="entry name" value="V-set"/>
    <property type="match status" value="1"/>
</dbReference>
<feature type="transmembrane region" description="Helical" evidence="11">
    <location>
        <begin position="662"/>
        <end position="690"/>
    </location>
</feature>
<evidence type="ECO:0000256" key="8">
    <source>
        <dbReference type="ARBA" id="ARBA00023180"/>
    </source>
</evidence>
<keyword evidence="3 11" id="KW-0812">Transmembrane</keyword>
<dbReference type="eggNOG" id="ENOG502SRPU">
    <property type="taxonomic scope" value="Eukaryota"/>
</dbReference>
<keyword evidence="7" id="KW-1015">Disulfide bond</keyword>
<evidence type="ECO:0000313" key="14">
    <source>
        <dbReference type="Proteomes" id="UP000011518"/>
    </source>
</evidence>
<comment type="subcellular location">
    <subcellularLocation>
        <location evidence="1">Membrane</location>
        <topology evidence="1">Single-pass type I membrane protein</topology>
    </subcellularLocation>
</comment>
<dbReference type="InParanoid" id="L9KX00"/>
<reference evidence="14" key="2">
    <citation type="journal article" date="2013" name="Nat. Commun.">
        <title>Genome of the Chinese tree shrew.</title>
        <authorList>
            <person name="Fan Y."/>
            <person name="Huang Z.Y."/>
            <person name="Cao C.C."/>
            <person name="Chen C.S."/>
            <person name="Chen Y.X."/>
            <person name="Fan D.D."/>
            <person name="He J."/>
            <person name="Hou H.L."/>
            <person name="Hu L."/>
            <person name="Hu X.T."/>
            <person name="Jiang X.T."/>
            <person name="Lai R."/>
            <person name="Lang Y.S."/>
            <person name="Liang B."/>
            <person name="Liao S.G."/>
            <person name="Mu D."/>
            <person name="Ma Y.Y."/>
            <person name="Niu Y.Y."/>
            <person name="Sun X.Q."/>
            <person name="Xia J.Q."/>
            <person name="Xiao J."/>
            <person name="Xiong Z.Q."/>
            <person name="Xu L."/>
            <person name="Yang L."/>
            <person name="Zhang Y."/>
            <person name="Zhao W."/>
            <person name="Zhao X.D."/>
            <person name="Zheng Y.T."/>
            <person name="Zhou J.M."/>
            <person name="Zhu Y.B."/>
            <person name="Zhang G.J."/>
            <person name="Wang J."/>
            <person name="Yao Y.G."/>
        </authorList>
    </citation>
    <scope>NUCLEOTIDE SEQUENCE [LARGE SCALE GENOMIC DNA]</scope>
</reference>
<feature type="region of interest" description="Disordered" evidence="10">
    <location>
        <begin position="752"/>
        <end position="790"/>
    </location>
</feature>
<dbReference type="Pfam" id="PF15255">
    <property type="entry name" value="CAP-ZIP_m"/>
    <property type="match status" value="1"/>
</dbReference>
<dbReference type="InterPro" id="IPR013783">
    <property type="entry name" value="Ig-like_fold"/>
</dbReference>
<dbReference type="PANTHER" id="PTHR13869:SF19">
    <property type="entry name" value="MYELIN PROTEIN ZERO-LIKE PROTEIN 1"/>
    <property type="match status" value="1"/>
</dbReference>
<evidence type="ECO:0000256" key="6">
    <source>
        <dbReference type="ARBA" id="ARBA00023136"/>
    </source>
</evidence>
<keyword evidence="14" id="KW-1185">Reference proteome</keyword>
<reference evidence="14" key="1">
    <citation type="submission" date="2012-07" db="EMBL/GenBank/DDBJ databases">
        <title>Genome of the Chinese tree shrew, a rising model animal genetically related to primates.</title>
        <authorList>
            <person name="Zhang G."/>
            <person name="Fan Y."/>
            <person name="Yao Y."/>
            <person name="Huang Z."/>
        </authorList>
    </citation>
    <scope>NUCLEOTIDE SEQUENCE [LARGE SCALE GENOMIC DNA]</scope>
</reference>
<dbReference type="InterPro" id="IPR000920">
    <property type="entry name" value="Myelin_P0-rel"/>
</dbReference>
<feature type="compositionally biased region" description="Basic and acidic residues" evidence="10">
    <location>
        <begin position="781"/>
        <end position="790"/>
    </location>
</feature>
<dbReference type="InterPro" id="IPR003599">
    <property type="entry name" value="Ig_sub"/>
</dbReference>
<evidence type="ECO:0000256" key="4">
    <source>
        <dbReference type="ARBA" id="ARBA00022729"/>
    </source>
</evidence>
<feature type="region of interest" description="Disordered" evidence="10">
    <location>
        <begin position="697"/>
        <end position="740"/>
    </location>
</feature>